<reference evidence="1" key="1">
    <citation type="submission" date="2020-12" db="EMBL/GenBank/DDBJ databases">
        <title>Bacterial novel species Mucilaginibacter sp. SD-g isolated from soil.</title>
        <authorList>
            <person name="Jung H.-Y."/>
        </authorList>
    </citation>
    <scope>NUCLEOTIDE SEQUENCE</scope>
    <source>
        <strain evidence="1">SD-g</strain>
    </source>
</reference>
<sequence length="93" mass="10866">MIRSLIAYRHIKNLCRFFESTSNTFKIINSETITVISGRLSGLVFEFDFEACRVKTNNRYTCLDLADDYSTDTLLKVLLSHNIIRYSDLELYD</sequence>
<organism evidence="1 2">
    <name type="scientific">Mucilaginibacter segetis</name>
    <dbReference type="NCBI Taxonomy" id="2793071"/>
    <lineage>
        <taxon>Bacteria</taxon>
        <taxon>Pseudomonadati</taxon>
        <taxon>Bacteroidota</taxon>
        <taxon>Sphingobacteriia</taxon>
        <taxon>Sphingobacteriales</taxon>
        <taxon>Sphingobacteriaceae</taxon>
        <taxon>Mucilaginibacter</taxon>
    </lineage>
</organism>
<evidence type="ECO:0000313" key="1">
    <source>
        <dbReference type="EMBL" id="MBK0377844.1"/>
    </source>
</evidence>
<protein>
    <submittedName>
        <fullName evidence="1">Uncharacterized protein</fullName>
    </submittedName>
</protein>
<comment type="caution">
    <text evidence="1">The sequence shown here is derived from an EMBL/GenBank/DDBJ whole genome shotgun (WGS) entry which is preliminary data.</text>
</comment>
<name>A0A934UL03_9SPHI</name>
<dbReference type="RefSeq" id="WP_200063096.1">
    <property type="nucleotide sequence ID" value="NZ_JAEHFW010000001.1"/>
</dbReference>
<accession>A0A934UL03</accession>
<dbReference type="Proteomes" id="UP000613193">
    <property type="component" value="Unassembled WGS sequence"/>
</dbReference>
<gene>
    <name evidence="1" type="ORF">I5M19_00885</name>
</gene>
<dbReference type="EMBL" id="JAEHFW010000001">
    <property type="protein sequence ID" value="MBK0377844.1"/>
    <property type="molecule type" value="Genomic_DNA"/>
</dbReference>
<keyword evidence="2" id="KW-1185">Reference proteome</keyword>
<evidence type="ECO:0000313" key="2">
    <source>
        <dbReference type="Proteomes" id="UP000613193"/>
    </source>
</evidence>
<dbReference type="AlphaFoldDB" id="A0A934UL03"/>
<proteinExistence type="predicted"/>